<dbReference type="PROSITE" id="PS51257">
    <property type="entry name" value="PROKAR_LIPOPROTEIN"/>
    <property type="match status" value="1"/>
</dbReference>
<keyword evidence="1" id="KW-0732">Signal</keyword>
<evidence type="ECO:0000313" key="2">
    <source>
        <dbReference type="EMBL" id="JAG92091.1"/>
    </source>
</evidence>
<organism evidence="2">
    <name type="scientific">Amblyomma americanum</name>
    <name type="common">Lone star tick</name>
    <dbReference type="NCBI Taxonomy" id="6943"/>
    <lineage>
        <taxon>Eukaryota</taxon>
        <taxon>Metazoa</taxon>
        <taxon>Ecdysozoa</taxon>
        <taxon>Arthropoda</taxon>
        <taxon>Chelicerata</taxon>
        <taxon>Arachnida</taxon>
        <taxon>Acari</taxon>
        <taxon>Parasitiformes</taxon>
        <taxon>Ixodida</taxon>
        <taxon>Ixodoidea</taxon>
        <taxon>Ixodidae</taxon>
        <taxon>Amblyomminae</taxon>
        <taxon>Amblyomma</taxon>
    </lineage>
</organism>
<dbReference type="EMBL" id="GBZX01000649">
    <property type="protein sequence ID" value="JAG92091.1"/>
    <property type="molecule type" value="mRNA"/>
</dbReference>
<feature type="signal peptide" evidence="1">
    <location>
        <begin position="1"/>
        <end position="23"/>
    </location>
</feature>
<dbReference type="AlphaFoldDB" id="A0A0C9RWX1"/>
<reference evidence="2" key="1">
    <citation type="journal article" date="2015" name="PLoS ONE">
        <title>An Insight into the Sialome of the Lone Star Tick, Amblyomma americanum, with a Glimpse on Its Time Dependent Gene Expression.</title>
        <authorList>
            <person name="Karim S."/>
            <person name="Ribeiro J.M."/>
        </authorList>
    </citation>
    <scope>NUCLEOTIDE SEQUENCE</scope>
    <source>
        <tissue evidence="2">Salivary gland</tissue>
    </source>
</reference>
<evidence type="ECO:0000256" key="1">
    <source>
        <dbReference type="SAM" id="SignalP"/>
    </source>
</evidence>
<name>A0A0C9RWX1_AMBAM</name>
<sequence>MMRLPFLFIACAFLVSCGCLCWAVEEQGECYGNHEENNKNENDACKNFYRFVCDPVREKETVITPSSLKDILYMKLRAILGETTPEVESRNDDGHNDEDSEMTLKAMARNLYSVCRKDAYKSDTKELAQVVDRK</sequence>
<protein>
    <submittedName>
        <fullName evidence="2">Putative secreted protein</fullName>
    </submittedName>
</protein>
<feature type="non-terminal residue" evidence="2">
    <location>
        <position position="134"/>
    </location>
</feature>
<feature type="chain" id="PRO_5002202958" evidence="1">
    <location>
        <begin position="24"/>
        <end position="134"/>
    </location>
</feature>
<accession>A0A0C9RWX1</accession>
<proteinExistence type="evidence at transcript level"/>